<dbReference type="RefSeq" id="WP_045112023.1">
    <property type="nucleotide sequence ID" value="NZ_CAWQZC010000152.1"/>
</dbReference>
<organism evidence="4 6">
    <name type="scientific">Moritella viscosa</name>
    <dbReference type="NCBI Taxonomy" id="80854"/>
    <lineage>
        <taxon>Bacteria</taxon>
        <taxon>Pseudomonadati</taxon>
        <taxon>Pseudomonadota</taxon>
        <taxon>Gammaproteobacteria</taxon>
        <taxon>Alteromonadales</taxon>
        <taxon>Moritellaceae</taxon>
        <taxon>Moritella</taxon>
    </lineage>
</organism>
<dbReference type="Pfam" id="PF04012">
    <property type="entry name" value="PspA_IM30"/>
    <property type="match status" value="1"/>
</dbReference>
<dbReference type="PANTHER" id="PTHR31088:SF9">
    <property type="entry name" value="PHAGE SHOCK PROTEIN A"/>
    <property type="match status" value="1"/>
</dbReference>
<dbReference type="OrthoDB" id="8844617at2"/>
<dbReference type="PANTHER" id="PTHR31088">
    <property type="entry name" value="MEMBRANE-ASSOCIATED PROTEIN VIPP1, CHLOROPLASTIC"/>
    <property type="match status" value="1"/>
</dbReference>
<reference evidence="4 6" key="1">
    <citation type="submission" date="2016-11" db="EMBL/GenBank/DDBJ databases">
        <authorList>
            <person name="Jaros S."/>
            <person name="Januszkiewicz K."/>
            <person name="Wedrychowicz H."/>
        </authorList>
    </citation>
    <scope>NUCLEOTIDE SEQUENCE [LARGE SCALE GENOMIC DNA]</scope>
    <source>
        <strain evidence="4">NVI 5450</strain>
    </source>
</reference>
<feature type="coiled-coil region" evidence="2">
    <location>
        <begin position="89"/>
        <end position="144"/>
    </location>
</feature>
<keyword evidence="2" id="KW-0175">Coiled coil</keyword>
<dbReference type="KEGG" id="mvs:MVIS_4086"/>
<evidence type="ECO:0000313" key="3">
    <source>
        <dbReference type="EMBL" id="SGY91661.1"/>
    </source>
</evidence>
<dbReference type="EMBL" id="FPLD01000065">
    <property type="protein sequence ID" value="SGZ01332.1"/>
    <property type="molecule type" value="Genomic_DNA"/>
</dbReference>
<dbReference type="Proteomes" id="UP000183794">
    <property type="component" value="Unassembled WGS sequence"/>
</dbReference>
<dbReference type="Proteomes" id="UP000182660">
    <property type="component" value="Unassembled WGS sequence"/>
</dbReference>
<dbReference type="HOGENOM" id="CLU_102201_0_0_6"/>
<keyword evidence="5" id="KW-1185">Reference proteome</keyword>
<dbReference type="InterPro" id="IPR007157">
    <property type="entry name" value="PspA_VIPP1"/>
</dbReference>
<evidence type="ECO:0000256" key="2">
    <source>
        <dbReference type="SAM" id="Coils"/>
    </source>
</evidence>
<name>A0A090IH73_9GAMM</name>
<protein>
    <submittedName>
        <fullName evidence="4">Uncharacterized protein</fullName>
    </submittedName>
</protein>
<dbReference type="AlphaFoldDB" id="A0A090IH73"/>
<gene>
    <name evidence="3" type="ORF">MT2528_2217</name>
    <name evidence="4" type="ORF">NVI5450_2417</name>
</gene>
<reference evidence="3 5" key="2">
    <citation type="submission" date="2016-11" db="EMBL/GenBank/DDBJ databases">
        <authorList>
            <person name="Klemetsen T."/>
        </authorList>
    </citation>
    <scope>NUCLEOTIDE SEQUENCE [LARGE SCALE GENOMIC DNA]</scope>
    <source>
        <strain evidence="3">MT 2528</strain>
    </source>
</reference>
<accession>A0A090IH73</accession>
<dbReference type="GeneID" id="61296078"/>
<sequence>MSIFKKIMTAIRGGAREVGEGIVDANSMRIFEQEIRDAQTHLTNAKRNLTDVMAKQMQSGRELERVKANLTEHEGYAVQALNAGNEALALEVAEKIAQLEQQVIEQQQNLDSFTSSAAKLKDLVKKSERQLAEHQRQLTMVKTTDSVQKATSAITDNFSASNSKLLSAKDSLERIKQKQQDFDDRMLAADELQAEGSDQSLKAKLAEAGIGQQQSNANSVLERLKAKQNS</sequence>
<evidence type="ECO:0000256" key="1">
    <source>
        <dbReference type="ARBA" id="ARBA00043985"/>
    </source>
</evidence>
<evidence type="ECO:0000313" key="5">
    <source>
        <dbReference type="Proteomes" id="UP000182660"/>
    </source>
</evidence>
<evidence type="ECO:0000313" key="6">
    <source>
        <dbReference type="Proteomes" id="UP000183794"/>
    </source>
</evidence>
<comment type="similarity">
    <text evidence="1">Belongs to the PspA/Vipp/IM30 family.</text>
</comment>
<proteinExistence type="inferred from homology"/>
<evidence type="ECO:0000313" key="4">
    <source>
        <dbReference type="EMBL" id="SGZ01332.1"/>
    </source>
</evidence>
<dbReference type="EMBL" id="FPLJ01000052">
    <property type="protein sequence ID" value="SGY91661.1"/>
    <property type="molecule type" value="Genomic_DNA"/>
</dbReference>
<dbReference type="STRING" id="80854.MVIS_4086"/>
<dbReference type="PATRIC" id="fig|80854.5.peg.4335"/>